<dbReference type="Proteomes" id="UP000323011">
    <property type="component" value="Unassembled WGS sequence"/>
</dbReference>
<reference evidence="2 3" key="1">
    <citation type="submission" date="2019-07" db="EMBL/GenBank/DDBJ databases">
        <title>Genomes of Cafeteria roenbergensis.</title>
        <authorList>
            <person name="Fischer M.G."/>
            <person name="Hackl T."/>
            <person name="Roman M."/>
        </authorList>
    </citation>
    <scope>NUCLEOTIDE SEQUENCE [LARGE SCALE GENOMIC DNA]</scope>
    <source>
        <strain evidence="2 3">BVI</strain>
    </source>
</reference>
<accession>A0A5A8C8E0</accession>
<feature type="domain" description="Cyclic nucleotide-binding" evidence="1">
    <location>
        <begin position="179"/>
        <end position="216"/>
    </location>
</feature>
<dbReference type="InterPro" id="IPR018490">
    <property type="entry name" value="cNMP-bd_dom_sf"/>
</dbReference>
<dbReference type="GO" id="GO:0005829">
    <property type="term" value="C:cytosol"/>
    <property type="evidence" value="ECO:0007669"/>
    <property type="project" value="TreeGrafter"/>
</dbReference>
<name>A0A5A8C8E0_CAFRO</name>
<evidence type="ECO:0000313" key="3">
    <source>
        <dbReference type="Proteomes" id="UP000323011"/>
    </source>
</evidence>
<dbReference type="GO" id="GO:0005952">
    <property type="term" value="C:cAMP-dependent protein kinase complex"/>
    <property type="evidence" value="ECO:0007669"/>
    <property type="project" value="InterPro"/>
</dbReference>
<evidence type="ECO:0000259" key="1">
    <source>
        <dbReference type="PROSITE" id="PS50042"/>
    </source>
</evidence>
<proteinExistence type="predicted"/>
<dbReference type="PROSITE" id="PS50042">
    <property type="entry name" value="CNMP_BINDING_3"/>
    <property type="match status" value="3"/>
</dbReference>
<dbReference type="AlphaFoldDB" id="A0A5A8C8E0"/>
<comment type="caution">
    <text evidence="2">The sequence shown here is derived from an EMBL/GenBank/DDBJ whole genome shotgun (WGS) entry which is preliminary data.</text>
</comment>
<dbReference type="PROSITE" id="PS00889">
    <property type="entry name" value="CNMP_BINDING_2"/>
    <property type="match status" value="1"/>
</dbReference>
<dbReference type="EMBL" id="VLTN01000046">
    <property type="protein sequence ID" value="KAA0149135.1"/>
    <property type="molecule type" value="Genomic_DNA"/>
</dbReference>
<dbReference type="InterPro" id="IPR050503">
    <property type="entry name" value="cAMP-dep_PK_reg_su-like"/>
</dbReference>
<dbReference type="InterPro" id="IPR018488">
    <property type="entry name" value="cNMP-bd_CS"/>
</dbReference>
<protein>
    <recommendedName>
        <fullName evidence="1">Cyclic nucleotide-binding domain-containing protein</fullName>
    </recommendedName>
</protein>
<dbReference type="InterPro" id="IPR000595">
    <property type="entry name" value="cNMP-bd_dom"/>
</dbReference>
<feature type="domain" description="Cyclic nucleotide-binding" evidence="1">
    <location>
        <begin position="245"/>
        <end position="368"/>
    </location>
</feature>
<dbReference type="PANTHER" id="PTHR11635:SF152">
    <property type="entry name" value="CAMP-DEPENDENT PROTEIN KINASE TYPE I REGULATORY SUBUNIT-RELATED"/>
    <property type="match status" value="1"/>
</dbReference>
<evidence type="ECO:0000313" key="2">
    <source>
        <dbReference type="EMBL" id="KAA0149135.1"/>
    </source>
</evidence>
<dbReference type="Pfam" id="PF00027">
    <property type="entry name" value="cNMP_binding"/>
    <property type="match status" value="1"/>
</dbReference>
<gene>
    <name evidence="2" type="ORF">FNF29_06223</name>
</gene>
<dbReference type="PANTHER" id="PTHR11635">
    <property type="entry name" value="CAMP-DEPENDENT PROTEIN KINASE REGULATORY CHAIN"/>
    <property type="match status" value="1"/>
</dbReference>
<dbReference type="CDD" id="cd00038">
    <property type="entry name" value="CAP_ED"/>
    <property type="match status" value="1"/>
</dbReference>
<organism evidence="2 3">
    <name type="scientific">Cafeteria roenbergensis</name>
    <name type="common">Marine flagellate</name>
    <dbReference type="NCBI Taxonomy" id="33653"/>
    <lineage>
        <taxon>Eukaryota</taxon>
        <taxon>Sar</taxon>
        <taxon>Stramenopiles</taxon>
        <taxon>Bigyra</taxon>
        <taxon>Opalozoa</taxon>
        <taxon>Bicosoecida</taxon>
        <taxon>Cafeteriaceae</taxon>
        <taxon>Cafeteria</taxon>
    </lineage>
</organism>
<dbReference type="Gene3D" id="2.60.120.10">
    <property type="entry name" value="Jelly Rolls"/>
    <property type="match status" value="2"/>
</dbReference>
<feature type="domain" description="Cyclic nucleotide-binding" evidence="1">
    <location>
        <begin position="1"/>
        <end position="45"/>
    </location>
</feature>
<dbReference type="SUPFAM" id="SSF51206">
    <property type="entry name" value="cAMP-binding domain-like"/>
    <property type="match status" value="2"/>
</dbReference>
<dbReference type="InterPro" id="IPR014710">
    <property type="entry name" value="RmlC-like_jellyroll"/>
</dbReference>
<keyword evidence="3" id="KW-1185">Reference proteome</keyword>
<sequence>MNHHVLLKLAQLVKCDVIPAGTTLYEQGETGLAMHLLVHGKLGVYVAAEAPASVPTPKAANGAPLSVAKSESVSASVDKQTLEAVARATRQLEEAKVAALAAPGARRHPTVKIGLCNTSVSSDSPGLPLSGGMHLIATMGSSAATASQVLGGSPAAGAGDEDTPEVMVRYFSSGMARRVGTMRAPKAFGEVALRSRLHKRTATIVADTDCIALAISLRDIMEHASLAGILATNTEQYKFLAKLPWAARLHSEDITFMAYNLKPAKVQARTLLLREGEVSPILYIILKGTFRVSVRLDTATLARAAASAARAGSSLDSHALNRLKARRLVVAELGPGETVGERAAILGMPEEFDVEALGDATVLEVPRRHQGA</sequence>